<dbReference type="InterPro" id="IPR050465">
    <property type="entry name" value="UPF0194_transport"/>
</dbReference>
<dbReference type="AlphaFoldDB" id="A0A7C3Z765"/>
<dbReference type="PANTHER" id="PTHR32347">
    <property type="entry name" value="EFFLUX SYSTEM COMPONENT YKNX-RELATED"/>
    <property type="match status" value="1"/>
</dbReference>
<accession>A0A7C3Z765</accession>
<dbReference type="Pfam" id="PF25954">
    <property type="entry name" value="Beta-barrel_RND_2"/>
    <property type="match status" value="1"/>
</dbReference>
<comment type="subcellular location">
    <subcellularLocation>
        <location evidence="1">Cell envelope</location>
    </subcellularLocation>
</comment>
<organism evidence="6">
    <name type="scientific">Desulfobacca acetoxidans</name>
    <dbReference type="NCBI Taxonomy" id="60893"/>
    <lineage>
        <taxon>Bacteria</taxon>
        <taxon>Pseudomonadati</taxon>
        <taxon>Thermodesulfobacteriota</taxon>
        <taxon>Desulfobaccia</taxon>
        <taxon>Desulfobaccales</taxon>
        <taxon>Desulfobaccaceae</taxon>
        <taxon>Desulfobacca</taxon>
    </lineage>
</organism>
<dbReference type="InterPro" id="IPR058792">
    <property type="entry name" value="Beta-barrel_RND_2"/>
</dbReference>
<gene>
    <name evidence="6" type="ORF">ENW96_02130</name>
</gene>
<evidence type="ECO:0000256" key="1">
    <source>
        <dbReference type="ARBA" id="ARBA00004196"/>
    </source>
</evidence>
<evidence type="ECO:0000259" key="5">
    <source>
        <dbReference type="Pfam" id="PF25954"/>
    </source>
</evidence>
<name>A0A7C3Z765_9BACT</name>
<evidence type="ECO:0000256" key="2">
    <source>
        <dbReference type="ARBA" id="ARBA00023054"/>
    </source>
</evidence>
<proteinExistence type="predicted"/>
<dbReference type="GO" id="GO:0030313">
    <property type="term" value="C:cell envelope"/>
    <property type="evidence" value="ECO:0007669"/>
    <property type="project" value="UniProtKB-SubCell"/>
</dbReference>
<evidence type="ECO:0000256" key="3">
    <source>
        <dbReference type="SAM" id="Coils"/>
    </source>
</evidence>
<feature type="coiled-coil region" evidence="3">
    <location>
        <begin position="99"/>
        <end position="157"/>
    </location>
</feature>
<evidence type="ECO:0000256" key="4">
    <source>
        <dbReference type="SAM" id="MobiDB-lite"/>
    </source>
</evidence>
<feature type="domain" description="CusB-like beta-barrel" evidence="5">
    <location>
        <begin position="229"/>
        <end position="306"/>
    </location>
</feature>
<dbReference type="PANTHER" id="PTHR32347:SF23">
    <property type="entry name" value="BLL5650 PROTEIN"/>
    <property type="match status" value="1"/>
</dbReference>
<sequence>MMVYLNFAMKQIARIFLFFTALGLIPGGMVSLAQGAEINFTGKLVCSLKRPVVLPMAADIVALNVQPGQKVREGEVLGRYELLPESVQNLRRRLLPSQITELRARMAEIDKNLTLLREKENSLTELSRQNLAPTQSLKQLEQEIQALGKQRSLLQGALGQAEKSIAEEEALARKQLGVPFKSGHIPKEGTLVAPIDGYVVWMHPDLRRGAQLGGGTPVMMIGVMDPMLLRAQVHEIEALKLKVGDEADITLESIPGRKFTARVSRIPWAPPALSLEAPTYYDVEFKVANPDLALKEGLKATIELRQPGGKNLAGASQEKEPAAQGAPKGK</sequence>
<dbReference type="EMBL" id="DTMF01000055">
    <property type="protein sequence ID" value="HGF33170.1"/>
    <property type="molecule type" value="Genomic_DNA"/>
</dbReference>
<dbReference type="Gene3D" id="2.40.30.170">
    <property type="match status" value="1"/>
</dbReference>
<reference evidence="6" key="1">
    <citation type="journal article" date="2020" name="mSystems">
        <title>Genome- and Community-Level Interaction Insights into Carbon Utilization and Element Cycling Functions of Hydrothermarchaeota in Hydrothermal Sediment.</title>
        <authorList>
            <person name="Zhou Z."/>
            <person name="Liu Y."/>
            <person name="Xu W."/>
            <person name="Pan J."/>
            <person name="Luo Z.H."/>
            <person name="Li M."/>
        </authorList>
    </citation>
    <scope>NUCLEOTIDE SEQUENCE [LARGE SCALE GENOMIC DNA]</scope>
    <source>
        <strain evidence="6">SpSt-897</strain>
    </source>
</reference>
<protein>
    <submittedName>
        <fullName evidence="6">HlyD family efflux transporter periplasmic adaptor subunit</fullName>
    </submittedName>
</protein>
<keyword evidence="2 3" id="KW-0175">Coiled coil</keyword>
<comment type="caution">
    <text evidence="6">The sequence shown here is derived from an EMBL/GenBank/DDBJ whole genome shotgun (WGS) entry which is preliminary data.</text>
</comment>
<evidence type="ECO:0000313" key="6">
    <source>
        <dbReference type="EMBL" id="HGF33170.1"/>
    </source>
</evidence>
<feature type="region of interest" description="Disordered" evidence="4">
    <location>
        <begin position="308"/>
        <end position="330"/>
    </location>
</feature>